<evidence type="ECO:0000259" key="1">
    <source>
        <dbReference type="SMART" id="SM00256"/>
    </source>
</evidence>
<dbReference type="Pfam" id="PF00646">
    <property type="entry name" value="F-box"/>
    <property type="match status" value="1"/>
</dbReference>
<dbReference type="SUPFAM" id="SSF81383">
    <property type="entry name" value="F-box domain"/>
    <property type="match status" value="1"/>
</dbReference>
<dbReference type="InterPro" id="IPR001810">
    <property type="entry name" value="F-box_dom"/>
</dbReference>
<protein>
    <submittedName>
        <fullName evidence="3">Probable F-box protein At4g22060</fullName>
    </submittedName>
</protein>
<gene>
    <name evidence="3" type="primary">LOC109128106</name>
</gene>
<feature type="domain" description="F-box" evidence="1">
    <location>
        <begin position="16"/>
        <end position="56"/>
    </location>
</feature>
<dbReference type="Proteomes" id="UP000694864">
    <property type="component" value="Chromosome 12"/>
</dbReference>
<dbReference type="InterPro" id="IPR036047">
    <property type="entry name" value="F-box-like_dom_sf"/>
</dbReference>
<sequence>MTSPSLVSDGSSWSKLPLDLLNMVFERVGFVDFQRAKSVCPAWLHASRHSTPNNQIPWLIMFPKNGKDYCLLLNSEEKKKVYRIQDLGVEFESSHCLVIYGSWLFMKDARYNLFIMNIFTREKISLPSVVSRFGKIKITRTIHDMLCLTIDDEYEGKPEKHISIDFPRLWIDDKTKNYVVMWSIRSYLVYSKRGDNCWKHADRCSVNMFETVDIVCIDHKIYLYSISRDVKVMEFSGDILRQIFETQVDYDILLEKGIESEARHIWKAKTEHLVVTMAGEFLRVKSIIDSDFWYFRIYKMDSSNNKWEKLTSLEDEAILLDQGITVLASATERINRNSIYFSGYRSLYYFGLDRVWSEEDIFVFSLDTQDVETPHHSIFRSIQLSGARWFVPNFKHT</sequence>
<dbReference type="PANTHER" id="PTHR44259">
    <property type="entry name" value="OS07G0183000 PROTEIN-RELATED"/>
    <property type="match status" value="1"/>
</dbReference>
<organism evidence="2 3">
    <name type="scientific">Camelina sativa</name>
    <name type="common">False flax</name>
    <name type="synonym">Myagrum sativum</name>
    <dbReference type="NCBI Taxonomy" id="90675"/>
    <lineage>
        <taxon>Eukaryota</taxon>
        <taxon>Viridiplantae</taxon>
        <taxon>Streptophyta</taxon>
        <taxon>Embryophyta</taxon>
        <taxon>Tracheophyta</taxon>
        <taxon>Spermatophyta</taxon>
        <taxon>Magnoliopsida</taxon>
        <taxon>eudicotyledons</taxon>
        <taxon>Gunneridae</taxon>
        <taxon>Pentapetalae</taxon>
        <taxon>rosids</taxon>
        <taxon>malvids</taxon>
        <taxon>Brassicales</taxon>
        <taxon>Brassicaceae</taxon>
        <taxon>Camelineae</taxon>
        <taxon>Camelina</taxon>
    </lineage>
</organism>
<accession>A0ABM1QRQ2</accession>
<dbReference type="Pfam" id="PF03478">
    <property type="entry name" value="Beta-prop_KIB1-4"/>
    <property type="match status" value="1"/>
</dbReference>
<dbReference type="Gene3D" id="1.20.1280.50">
    <property type="match status" value="1"/>
</dbReference>
<dbReference type="InterPro" id="IPR005174">
    <property type="entry name" value="KIB1-4_b-propeller"/>
</dbReference>
<dbReference type="RefSeq" id="XP_019089440.1">
    <property type="nucleotide sequence ID" value="XM_019233895.1"/>
</dbReference>
<dbReference type="SMART" id="SM00256">
    <property type="entry name" value="FBOX"/>
    <property type="match status" value="1"/>
</dbReference>
<keyword evidence="2" id="KW-1185">Reference proteome</keyword>
<name>A0ABM1QRQ2_CAMSA</name>
<dbReference type="GeneID" id="109128106"/>
<dbReference type="PANTHER" id="PTHR44259:SF22">
    <property type="entry name" value="F-BOX DOMAIN-CONTAINING PROTEIN"/>
    <property type="match status" value="1"/>
</dbReference>
<evidence type="ECO:0000313" key="2">
    <source>
        <dbReference type="Proteomes" id="UP000694864"/>
    </source>
</evidence>
<proteinExistence type="predicted"/>
<reference evidence="3" key="2">
    <citation type="submission" date="2025-08" db="UniProtKB">
        <authorList>
            <consortium name="RefSeq"/>
        </authorList>
    </citation>
    <scope>IDENTIFICATION</scope>
    <source>
        <tissue evidence="3">Leaf</tissue>
    </source>
</reference>
<reference evidence="2" key="1">
    <citation type="journal article" date="2014" name="Nat. Commun.">
        <title>The emerging biofuel crop Camelina sativa retains a highly undifferentiated hexaploid genome structure.</title>
        <authorList>
            <person name="Kagale S."/>
            <person name="Koh C."/>
            <person name="Nixon J."/>
            <person name="Bollina V."/>
            <person name="Clarke W.E."/>
            <person name="Tuteja R."/>
            <person name="Spillane C."/>
            <person name="Robinson S.J."/>
            <person name="Links M.G."/>
            <person name="Clarke C."/>
            <person name="Higgins E.E."/>
            <person name="Huebert T."/>
            <person name="Sharpe A.G."/>
            <person name="Parkin I.A."/>
        </authorList>
    </citation>
    <scope>NUCLEOTIDE SEQUENCE [LARGE SCALE GENOMIC DNA]</scope>
    <source>
        <strain evidence="2">cv. DH55</strain>
    </source>
</reference>
<dbReference type="InterPro" id="IPR050942">
    <property type="entry name" value="F-box_BR-signaling"/>
</dbReference>
<evidence type="ECO:0000313" key="3">
    <source>
        <dbReference type="RefSeq" id="XP_019089440.1"/>
    </source>
</evidence>